<feature type="compositionally biased region" description="Polar residues" evidence="5">
    <location>
        <begin position="932"/>
        <end position="941"/>
    </location>
</feature>
<keyword evidence="7" id="KW-0418">Kinase</keyword>
<keyword evidence="8" id="KW-1185">Reference proteome</keyword>
<dbReference type="SMART" id="SM00220">
    <property type="entry name" value="S_TKc"/>
    <property type="match status" value="1"/>
</dbReference>
<dbReference type="GO" id="GO:0005524">
    <property type="term" value="F:ATP binding"/>
    <property type="evidence" value="ECO:0007669"/>
    <property type="project" value="InterPro"/>
</dbReference>
<evidence type="ECO:0000256" key="5">
    <source>
        <dbReference type="SAM" id="MobiDB-lite"/>
    </source>
</evidence>
<proteinExistence type="inferred from homology"/>
<keyword evidence="7" id="KW-0808">Transferase</keyword>
<evidence type="ECO:0000256" key="2">
    <source>
        <dbReference type="ARBA" id="ARBA00038271"/>
    </source>
</evidence>
<feature type="compositionally biased region" description="Low complexity" evidence="5">
    <location>
        <begin position="905"/>
        <end position="921"/>
    </location>
</feature>
<feature type="compositionally biased region" description="Low complexity" evidence="5">
    <location>
        <begin position="768"/>
        <end position="779"/>
    </location>
</feature>
<dbReference type="Gene3D" id="1.10.510.10">
    <property type="entry name" value="Transferase(Phosphotransferase) domain 1"/>
    <property type="match status" value="1"/>
</dbReference>
<dbReference type="Pfam" id="PF00069">
    <property type="entry name" value="Pkinase"/>
    <property type="match status" value="2"/>
</dbReference>
<comment type="similarity">
    <text evidence="2">Belongs to the protein kinase superfamily. STE Ser/Thr protein kinase family. COT1 subfamily.</text>
</comment>
<evidence type="ECO:0000259" key="6">
    <source>
        <dbReference type="PROSITE" id="PS50011"/>
    </source>
</evidence>
<dbReference type="STRING" id="1280837.A0A316VN71"/>
<dbReference type="GO" id="GO:0004674">
    <property type="term" value="F:protein serine/threonine kinase activity"/>
    <property type="evidence" value="ECO:0007669"/>
    <property type="project" value="UniProtKB-EC"/>
</dbReference>
<feature type="region of interest" description="Disordered" evidence="5">
    <location>
        <begin position="806"/>
        <end position="992"/>
    </location>
</feature>
<evidence type="ECO:0000256" key="1">
    <source>
        <dbReference type="ARBA" id="ARBA00022553"/>
    </source>
</evidence>
<comment type="catalytic activity">
    <reaction evidence="3">
        <text>L-threonyl-[protein] + ATP = O-phospho-L-threonyl-[protein] + ADP + H(+)</text>
        <dbReference type="Rhea" id="RHEA:46608"/>
        <dbReference type="Rhea" id="RHEA-COMP:11060"/>
        <dbReference type="Rhea" id="RHEA-COMP:11605"/>
        <dbReference type="ChEBI" id="CHEBI:15378"/>
        <dbReference type="ChEBI" id="CHEBI:30013"/>
        <dbReference type="ChEBI" id="CHEBI:30616"/>
        <dbReference type="ChEBI" id="CHEBI:61977"/>
        <dbReference type="ChEBI" id="CHEBI:456216"/>
        <dbReference type="EC" id="2.7.11.1"/>
    </reaction>
</comment>
<dbReference type="GeneID" id="37020121"/>
<feature type="region of interest" description="Disordered" evidence="5">
    <location>
        <begin position="632"/>
        <end position="679"/>
    </location>
</feature>
<feature type="compositionally biased region" description="Low complexity" evidence="5">
    <location>
        <begin position="632"/>
        <end position="645"/>
    </location>
</feature>
<dbReference type="GO" id="GO:0031032">
    <property type="term" value="P:actomyosin structure organization"/>
    <property type="evidence" value="ECO:0007669"/>
    <property type="project" value="TreeGrafter"/>
</dbReference>
<feature type="region of interest" description="Disordered" evidence="5">
    <location>
        <begin position="741"/>
        <end position="791"/>
    </location>
</feature>
<dbReference type="PANTHER" id="PTHR22988">
    <property type="entry name" value="MYOTONIC DYSTROPHY S/T KINASE-RELATED"/>
    <property type="match status" value="1"/>
</dbReference>
<organism evidence="7 8">
    <name type="scientific">Meira miltonrushii</name>
    <dbReference type="NCBI Taxonomy" id="1280837"/>
    <lineage>
        <taxon>Eukaryota</taxon>
        <taxon>Fungi</taxon>
        <taxon>Dikarya</taxon>
        <taxon>Basidiomycota</taxon>
        <taxon>Ustilaginomycotina</taxon>
        <taxon>Exobasidiomycetes</taxon>
        <taxon>Exobasidiales</taxon>
        <taxon>Brachybasidiaceae</taxon>
        <taxon>Meira</taxon>
    </lineage>
</organism>
<dbReference type="Proteomes" id="UP000245771">
    <property type="component" value="Unassembled WGS sequence"/>
</dbReference>
<reference evidence="7 8" key="1">
    <citation type="journal article" date="2018" name="Mol. Biol. Evol.">
        <title>Broad Genomic Sampling Reveals a Smut Pathogenic Ancestry of the Fungal Clade Ustilaginomycotina.</title>
        <authorList>
            <person name="Kijpornyongpan T."/>
            <person name="Mondo S.J."/>
            <person name="Barry K."/>
            <person name="Sandor L."/>
            <person name="Lee J."/>
            <person name="Lipzen A."/>
            <person name="Pangilinan J."/>
            <person name="LaButti K."/>
            <person name="Hainaut M."/>
            <person name="Henrissat B."/>
            <person name="Grigoriev I.V."/>
            <person name="Spatafora J.W."/>
            <person name="Aime M.C."/>
        </authorList>
    </citation>
    <scope>NUCLEOTIDE SEQUENCE [LARGE SCALE GENOMIC DNA]</scope>
    <source>
        <strain evidence="7 8">MCA 3882</strain>
    </source>
</reference>
<evidence type="ECO:0000256" key="3">
    <source>
        <dbReference type="ARBA" id="ARBA00047899"/>
    </source>
</evidence>
<feature type="region of interest" description="Disordered" evidence="5">
    <location>
        <begin position="367"/>
        <end position="386"/>
    </location>
</feature>
<feature type="region of interest" description="Disordered" evidence="5">
    <location>
        <begin position="1154"/>
        <end position="1187"/>
    </location>
</feature>
<dbReference type="SUPFAM" id="SSF56112">
    <property type="entry name" value="Protein kinase-like (PK-like)"/>
    <property type="match status" value="1"/>
</dbReference>
<comment type="catalytic activity">
    <reaction evidence="4">
        <text>L-seryl-[protein] + ATP = O-phospho-L-seryl-[protein] + ADP + H(+)</text>
        <dbReference type="Rhea" id="RHEA:17989"/>
        <dbReference type="Rhea" id="RHEA-COMP:9863"/>
        <dbReference type="Rhea" id="RHEA-COMP:11604"/>
        <dbReference type="ChEBI" id="CHEBI:15378"/>
        <dbReference type="ChEBI" id="CHEBI:29999"/>
        <dbReference type="ChEBI" id="CHEBI:30616"/>
        <dbReference type="ChEBI" id="CHEBI:83421"/>
        <dbReference type="ChEBI" id="CHEBI:456216"/>
        <dbReference type="EC" id="2.7.11.1"/>
    </reaction>
</comment>
<evidence type="ECO:0000313" key="7">
    <source>
        <dbReference type="EMBL" id="PWN37863.1"/>
    </source>
</evidence>
<dbReference type="GO" id="GO:0005737">
    <property type="term" value="C:cytoplasm"/>
    <property type="evidence" value="ECO:0007669"/>
    <property type="project" value="TreeGrafter"/>
</dbReference>
<name>A0A316VN71_9BASI</name>
<feature type="compositionally biased region" description="Basic and acidic residues" evidence="5">
    <location>
        <begin position="859"/>
        <end position="869"/>
    </location>
</feature>
<dbReference type="OrthoDB" id="3359639at2759"/>
<keyword evidence="1" id="KW-0597">Phosphoprotein</keyword>
<dbReference type="PANTHER" id="PTHR22988:SF71">
    <property type="entry name" value="CITRON RHO-INTERACTING KINASE"/>
    <property type="match status" value="1"/>
</dbReference>
<gene>
    <name evidence="7" type="ORF">FA14DRAFT_159709</name>
</gene>
<feature type="domain" description="Protein kinase" evidence="6">
    <location>
        <begin position="116"/>
        <end position="472"/>
    </location>
</feature>
<protein>
    <submittedName>
        <fullName evidence="7">Kinase-like protein</fullName>
    </submittedName>
</protein>
<dbReference type="InterPro" id="IPR050839">
    <property type="entry name" value="Rho-assoc_Ser/Thr_Kinase"/>
</dbReference>
<evidence type="ECO:0000256" key="4">
    <source>
        <dbReference type="ARBA" id="ARBA00048679"/>
    </source>
</evidence>
<sequence>MDSNAISSWEHRRSRLKELTEEPCITQAHQEALFAALHLPQTDENAANTCACNTKSHYLVDQNDENERLGRQLDLSMAILWSIKKEVRESNLARLRASRVLKGMSSVCLTDSSRDFISINCLESNREGTVELVRSRFDRKIYILKSTTKGAAKRGFKSNAPMNERRLLTLAQKEIRGRTSFTPFCIASFQSQASLHILMEYCPAGDLYHFLESAGQAPKDHEARNRTGGLLSLQYVRSYAIDMVAAVSWLHAQDFMHRDIKPGNWLIDRSGHLLMCDLASSAPFARFDEVPATANLPFASGGGGNGGLRRSKRNQRRVLYRHCCLIGTADYIAPEIFWSADLMSRRRQRQDFSYLSSMDASSTLLNNSMQSEEEGEDDDEPPPEGPGLYGPECDWWSVGVLLYEMVFKQLPFFSEKIADTMEMIKNHKDYFRMDHRVNCSEQLHDLITCLITDADRRLGTFSSSEVQQHPFFLGVDWSRPWQNPAPFIPHLETIADTSDGSCQPEPSILHSPSAGMNSQSFDAGPMNWSKVWANDANDFPGFPNSVEISRAALDERSGGNCGGNLNQSQHISEANLSKMSHRAGNSYFDQSHSHERTTVAQWSGLDLTWFGFSYVPPFDAFDTSQIEVQSQLSSSSPLSQKPDSSNVSGILSGADVSAPIESTPPQAKKTFDHRSTYKHRASLHRHAVQTATKMRGASGSISIHDGRFVTPVRQRSYSNLSDPAGNSSTAIPVPASPYPFPVAQSARPKKTPYTGNVLKRNDLERARSASASGEGSDSRCSGGSNAKREISEREAWRELKIAVMQSAKKGRRAGQETMARDDDDEEEEEVNAKSRAVNTSSDSVADESHVPKNALRNQRKSEGGGDRRSVRLQLTSFDKRPATAGYSQPRQPLEPILDLSPTNRSISPLSMASSASPAESPDGGGGMIPTLSALSRTTPKSQAIGRQKSARQLLLKAQHRDTPTRVARSASPMLTEPPGNLTAFLGKPEENEITRKTGQLTRMNSGIANTLKKVDIEPSVEPLGDANHTMAPMPIVRFQRPHSSAIFRRRESHEIMSQYRKGVNPEARLEDENAPGHVSAEEVNHTNAHMPKAIALFKRRHSNMPLLRHRGSLEIMSQFRKGVNPDAGSEDENAPKQTPPTLVINTAASNKINQVGGWLSSPGLPSHPDTFGGANPPASDNEGYPSSYYMRSVSAPTIREPLRTIERRDDELDRYQQYHNEIEEGLHEMDVKLARLKASLQDFYPPNG</sequence>
<dbReference type="GO" id="GO:0005856">
    <property type="term" value="C:cytoskeleton"/>
    <property type="evidence" value="ECO:0007669"/>
    <property type="project" value="TreeGrafter"/>
</dbReference>
<dbReference type="RefSeq" id="XP_025358165.1">
    <property type="nucleotide sequence ID" value="XM_025498340.1"/>
</dbReference>
<evidence type="ECO:0000313" key="8">
    <source>
        <dbReference type="Proteomes" id="UP000245771"/>
    </source>
</evidence>
<dbReference type="AlphaFoldDB" id="A0A316VN71"/>
<dbReference type="InParanoid" id="A0A316VN71"/>
<dbReference type="Gene3D" id="3.30.200.20">
    <property type="entry name" value="Phosphorylase Kinase, domain 1"/>
    <property type="match status" value="1"/>
</dbReference>
<dbReference type="EMBL" id="KZ819602">
    <property type="protein sequence ID" value="PWN37863.1"/>
    <property type="molecule type" value="Genomic_DNA"/>
</dbReference>
<dbReference type="InterPro" id="IPR000719">
    <property type="entry name" value="Prot_kinase_dom"/>
</dbReference>
<dbReference type="InterPro" id="IPR011009">
    <property type="entry name" value="Kinase-like_dom_sf"/>
</dbReference>
<accession>A0A316VN71</accession>
<feature type="compositionally biased region" description="Acidic residues" evidence="5">
    <location>
        <begin position="371"/>
        <end position="382"/>
    </location>
</feature>
<dbReference type="PROSITE" id="PS50011">
    <property type="entry name" value="PROTEIN_KINASE_DOM"/>
    <property type="match status" value="1"/>
</dbReference>